<reference evidence="4 5" key="1">
    <citation type="journal article" date="2015" name="Genome Announc.">
        <title>Expanding the biotechnology potential of lactobacilli through comparative genomics of 213 strains and associated genera.</title>
        <authorList>
            <person name="Sun Z."/>
            <person name="Harris H.M."/>
            <person name="McCann A."/>
            <person name="Guo C."/>
            <person name="Argimon S."/>
            <person name="Zhang W."/>
            <person name="Yang X."/>
            <person name="Jeffery I.B."/>
            <person name="Cooney J.C."/>
            <person name="Kagawa T.F."/>
            <person name="Liu W."/>
            <person name="Song Y."/>
            <person name="Salvetti E."/>
            <person name="Wrobel A."/>
            <person name="Rasinkangas P."/>
            <person name="Parkhill J."/>
            <person name="Rea M.C."/>
            <person name="O'Sullivan O."/>
            <person name="Ritari J."/>
            <person name="Douillard F.P."/>
            <person name="Paul Ross R."/>
            <person name="Yang R."/>
            <person name="Briner A.E."/>
            <person name="Felis G.E."/>
            <person name="de Vos W.M."/>
            <person name="Barrangou R."/>
            <person name="Klaenhammer T.R."/>
            <person name="Caufield P.W."/>
            <person name="Cui Y."/>
            <person name="Zhang H."/>
            <person name="O'Toole P.W."/>
        </authorList>
    </citation>
    <scope>NUCLEOTIDE SEQUENCE [LARGE SCALE GENOMIC DNA]</scope>
    <source>
        <strain evidence="4 5">DSM 19971</strain>
    </source>
</reference>
<accession>A0A0R1Q0T6</accession>
<sequence length="250" mass="28382">MKTKENNLKEIIGFIILTMALLKFLRWLVGEGLSDYWNIMFFSELCILIVVSLMNWLYFKVQIEARIGYLRTGLLLSIPALIPAAANYLQIKQLPPWSTTLKLLALSLLVGCFEELLFRGILLRSLLIKWKGLKHGPLLALFVSSVVFGLIHLINLTHQSLPATFYQVEFAFSLGMLLGGIYLRSHNILLCIFLHALIDSGAFFANWMNNSVTMQAPAIWMLAAGIIIFAPYYLLGVIYVRPSKRKVIFK</sequence>
<keyword evidence="2" id="KW-0472">Membrane</keyword>
<protein>
    <recommendedName>
        <fullName evidence="3">CAAX prenyl protease 2/Lysostaphin resistance protein A-like domain-containing protein</fullName>
    </recommendedName>
</protein>
<feature type="transmembrane region" description="Helical" evidence="2">
    <location>
        <begin position="69"/>
        <end position="91"/>
    </location>
</feature>
<comment type="caution">
    <text evidence="4">The sequence shown here is derived from an EMBL/GenBank/DDBJ whole genome shotgun (WGS) entry which is preliminary data.</text>
</comment>
<evidence type="ECO:0000256" key="1">
    <source>
        <dbReference type="ARBA" id="ARBA00009067"/>
    </source>
</evidence>
<keyword evidence="5" id="KW-1185">Reference proteome</keyword>
<dbReference type="GO" id="GO:0080120">
    <property type="term" value="P:CAAX-box protein maturation"/>
    <property type="evidence" value="ECO:0007669"/>
    <property type="project" value="UniProtKB-ARBA"/>
</dbReference>
<gene>
    <name evidence="4" type="ORF">FD20_GL001920</name>
</gene>
<dbReference type="AlphaFoldDB" id="A0A0R1Q0T6"/>
<evidence type="ECO:0000313" key="4">
    <source>
        <dbReference type="EMBL" id="KRL38303.1"/>
    </source>
</evidence>
<dbReference type="GO" id="GO:0004175">
    <property type="term" value="F:endopeptidase activity"/>
    <property type="evidence" value="ECO:0007669"/>
    <property type="project" value="UniProtKB-ARBA"/>
</dbReference>
<dbReference type="Proteomes" id="UP000051155">
    <property type="component" value="Unassembled WGS sequence"/>
</dbReference>
<feature type="transmembrane region" description="Helical" evidence="2">
    <location>
        <begin position="164"/>
        <end position="183"/>
    </location>
</feature>
<organism evidence="4 5">
    <name type="scientific">Liquorilactobacillus uvarum DSM 19971</name>
    <dbReference type="NCBI Taxonomy" id="1423812"/>
    <lineage>
        <taxon>Bacteria</taxon>
        <taxon>Bacillati</taxon>
        <taxon>Bacillota</taxon>
        <taxon>Bacilli</taxon>
        <taxon>Lactobacillales</taxon>
        <taxon>Lactobacillaceae</taxon>
        <taxon>Liquorilactobacillus</taxon>
    </lineage>
</organism>
<dbReference type="PANTHER" id="PTHR36435:SF1">
    <property type="entry name" value="CAAX AMINO TERMINAL PROTEASE FAMILY PROTEIN"/>
    <property type="match status" value="1"/>
</dbReference>
<dbReference type="PANTHER" id="PTHR36435">
    <property type="entry name" value="SLR1288 PROTEIN"/>
    <property type="match status" value="1"/>
</dbReference>
<dbReference type="STRING" id="1423812.FD20_GL001920"/>
<evidence type="ECO:0000259" key="3">
    <source>
        <dbReference type="Pfam" id="PF02517"/>
    </source>
</evidence>
<feature type="transmembrane region" description="Helical" evidence="2">
    <location>
        <begin position="103"/>
        <end position="126"/>
    </location>
</feature>
<dbReference type="PATRIC" id="fig|1423812.3.peg.2037"/>
<dbReference type="InterPro" id="IPR003675">
    <property type="entry name" value="Rce1/LyrA-like_dom"/>
</dbReference>
<proteinExistence type="inferred from homology"/>
<feature type="domain" description="CAAX prenyl protease 2/Lysostaphin resistance protein A-like" evidence="3">
    <location>
        <begin position="97"/>
        <end position="199"/>
    </location>
</feature>
<comment type="similarity">
    <text evidence="1">Belongs to the UPF0177 family.</text>
</comment>
<keyword evidence="2" id="KW-1133">Transmembrane helix</keyword>
<feature type="transmembrane region" description="Helical" evidence="2">
    <location>
        <begin position="12"/>
        <end position="30"/>
    </location>
</feature>
<dbReference type="RefSeq" id="WP_057736261.1">
    <property type="nucleotide sequence ID" value="NZ_AZEG01000005.1"/>
</dbReference>
<feature type="transmembrane region" description="Helical" evidence="2">
    <location>
        <begin position="219"/>
        <end position="240"/>
    </location>
</feature>
<evidence type="ECO:0000313" key="5">
    <source>
        <dbReference type="Proteomes" id="UP000051155"/>
    </source>
</evidence>
<name>A0A0R1Q0T6_9LACO</name>
<dbReference type="InterPro" id="IPR052710">
    <property type="entry name" value="CAAX_protease"/>
</dbReference>
<evidence type="ECO:0000256" key="2">
    <source>
        <dbReference type="SAM" id="Phobius"/>
    </source>
</evidence>
<feature type="transmembrane region" description="Helical" evidence="2">
    <location>
        <begin position="138"/>
        <end position="158"/>
    </location>
</feature>
<keyword evidence="2" id="KW-0812">Transmembrane</keyword>
<dbReference type="EMBL" id="AZEG01000005">
    <property type="protein sequence ID" value="KRL38303.1"/>
    <property type="molecule type" value="Genomic_DNA"/>
</dbReference>
<feature type="transmembrane region" description="Helical" evidence="2">
    <location>
        <begin position="36"/>
        <end position="57"/>
    </location>
</feature>
<dbReference type="Pfam" id="PF02517">
    <property type="entry name" value="Rce1-like"/>
    <property type="match status" value="1"/>
</dbReference>
<feature type="transmembrane region" description="Helical" evidence="2">
    <location>
        <begin position="188"/>
        <end position="207"/>
    </location>
</feature>